<dbReference type="InterPro" id="IPR050331">
    <property type="entry name" value="Zinc_finger"/>
</dbReference>
<dbReference type="InterPro" id="IPR013087">
    <property type="entry name" value="Znf_C2H2_type"/>
</dbReference>
<evidence type="ECO:0000313" key="9">
    <source>
        <dbReference type="Proteomes" id="UP000005239"/>
    </source>
</evidence>
<evidence type="ECO:0000256" key="3">
    <source>
        <dbReference type="ARBA" id="ARBA00022737"/>
    </source>
</evidence>
<dbReference type="Gene3D" id="3.30.160.60">
    <property type="entry name" value="Classic Zinc Finger"/>
    <property type="match status" value="2"/>
</dbReference>
<dbReference type="GO" id="GO:0005634">
    <property type="term" value="C:nucleus"/>
    <property type="evidence" value="ECO:0007669"/>
    <property type="project" value="UniProtKB-SubCell"/>
</dbReference>
<accession>A0A8R1UMG9</accession>
<feature type="region of interest" description="Disordered" evidence="7">
    <location>
        <begin position="149"/>
        <end position="171"/>
    </location>
</feature>
<evidence type="ECO:0000256" key="1">
    <source>
        <dbReference type="ARBA" id="ARBA00004123"/>
    </source>
</evidence>
<evidence type="ECO:0000256" key="7">
    <source>
        <dbReference type="SAM" id="MobiDB-lite"/>
    </source>
</evidence>
<feature type="compositionally biased region" description="Basic residues" evidence="7">
    <location>
        <begin position="277"/>
        <end position="289"/>
    </location>
</feature>
<dbReference type="SMART" id="SM00355">
    <property type="entry name" value="ZnF_C2H2"/>
    <property type="match status" value="3"/>
</dbReference>
<dbReference type="InterPro" id="IPR036236">
    <property type="entry name" value="Znf_C2H2_sf"/>
</dbReference>
<organism evidence="8 9">
    <name type="scientific">Pristionchus pacificus</name>
    <name type="common">Parasitic nematode worm</name>
    <dbReference type="NCBI Taxonomy" id="54126"/>
    <lineage>
        <taxon>Eukaryota</taxon>
        <taxon>Metazoa</taxon>
        <taxon>Ecdysozoa</taxon>
        <taxon>Nematoda</taxon>
        <taxon>Chromadorea</taxon>
        <taxon>Rhabditida</taxon>
        <taxon>Rhabditina</taxon>
        <taxon>Diplogasteromorpha</taxon>
        <taxon>Diplogasteroidea</taxon>
        <taxon>Neodiplogasteridae</taxon>
        <taxon>Pristionchus</taxon>
    </lineage>
</organism>
<dbReference type="PANTHER" id="PTHR16515">
    <property type="entry name" value="PR DOMAIN ZINC FINGER PROTEIN"/>
    <property type="match status" value="1"/>
</dbReference>
<keyword evidence="2" id="KW-0479">Metal-binding</keyword>
<dbReference type="PANTHER" id="PTHR16515:SF49">
    <property type="entry name" value="GASTRULA ZINC FINGER PROTEIN XLCGF49.1-LIKE-RELATED"/>
    <property type="match status" value="1"/>
</dbReference>
<keyword evidence="6" id="KW-0539">Nucleus</keyword>
<accession>A0A454XUN3</accession>
<proteinExistence type="predicted"/>
<reference evidence="8" key="2">
    <citation type="submission" date="2022-06" db="UniProtKB">
        <authorList>
            <consortium name="EnsemblMetazoa"/>
        </authorList>
    </citation>
    <scope>IDENTIFICATION</scope>
    <source>
        <strain evidence="8">PS312</strain>
    </source>
</reference>
<dbReference type="EnsemblMetazoa" id="PPA34407.1">
    <property type="protein sequence ID" value="PPA34407.1"/>
    <property type="gene ID" value="WBGene00272776"/>
</dbReference>
<keyword evidence="9" id="KW-1185">Reference proteome</keyword>
<dbReference type="PROSITE" id="PS00028">
    <property type="entry name" value="ZINC_FINGER_C2H2_1"/>
    <property type="match status" value="3"/>
</dbReference>
<dbReference type="OrthoDB" id="10018191at2759"/>
<feature type="compositionally biased region" description="Polar residues" evidence="7">
    <location>
        <begin position="264"/>
        <end position="275"/>
    </location>
</feature>
<keyword evidence="5" id="KW-0862">Zinc</keyword>
<evidence type="ECO:0000313" key="8">
    <source>
        <dbReference type="EnsemblMetazoa" id="PPA34407.1"/>
    </source>
</evidence>
<gene>
    <name evidence="8" type="primary">WBGene00272776</name>
</gene>
<name>A0A454XUN3_PRIPA</name>
<protein>
    <submittedName>
        <fullName evidence="8">Zinc finger protein</fullName>
    </submittedName>
</protein>
<dbReference type="AlphaFoldDB" id="A0A454XUN3"/>
<keyword evidence="4" id="KW-0863">Zinc-finger</keyword>
<sequence length="411" mass="45173">MGTLQLPMDEIEHWRNKALLFSRSDQLGHLLVSSFDLMRSVLVSGLHSHTLPLKIKVLSMECATALAAEPNHNDESRSLNYGYTSSICALLNCLSEAANNVVAANDQPPSERRPHELQVNNAHVARAIQFGAVVNTAFVPKVEPNERLDASRKDVPAAAAQPAQPVPVLTTQSPTNNEAVVAVAKEKEEEDVIIIKDEIMDVPEEVAIDQSSMEPANYESGFVEPIGEEDSGMDEAGRLMEAFGETLDGTTDDAAEDVMEDSANVNPTVITSPGPNKSRHSRLSTLKKRKGEDAKRRASAPSKFSPGPEEVASKKHKKRSSVTNEEKEKSHQCSACDSSFISASKLKRHMITHTGEKPFSCDQCGQRFTEKFSMAKHLRRSHSIKPNKCSDCEESFSMYGDLVEHRKTAHK</sequence>
<dbReference type="PROSITE" id="PS50157">
    <property type="entry name" value="ZINC_FINGER_C2H2_2"/>
    <property type="match status" value="3"/>
</dbReference>
<evidence type="ECO:0000256" key="6">
    <source>
        <dbReference type="ARBA" id="ARBA00023242"/>
    </source>
</evidence>
<evidence type="ECO:0000256" key="4">
    <source>
        <dbReference type="ARBA" id="ARBA00022771"/>
    </source>
</evidence>
<dbReference type="SUPFAM" id="SSF57667">
    <property type="entry name" value="beta-beta-alpha zinc fingers"/>
    <property type="match status" value="2"/>
</dbReference>
<comment type="subcellular location">
    <subcellularLocation>
        <location evidence="1">Nucleus</location>
    </subcellularLocation>
</comment>
<dbReference type="GO" id="GO:0008270">
    <property type="term" value="F:zinc ion binding"/>
    <property type="evidence" value="ECO:0007669"/>
    <property type="project" value="UniProtKB-KW"/>
</dbReference>
<evidence type="ECO:0000256" key="5">
    <source>
        <dbReference type="ARBA" id="ARBA00022833"/>
    </source>
</evidence>
<evidence type="ECO:0000256" key="2">
    <source>
        <dbReference type="ARBA" id="ARBA00022723"/>
    </source>
</evidence>
<dbReference type="Pfam" id="PF00096">
    <property type="entry name" value="zf-C2H2"/>
    <property type="match status" value="3"/>
</dbReference>
<feature type="region of interest" description="Disordered" evidence="7">
    <location>
        <begin position="264"/>
        <end position="329"/>
    </location>
</feature>
<keyword evidence="3" id="KW-0677">Repeat</keyword>
<reference evidence="9" key="1">
    <citation type="journal article" date="2008" name="Nat. Genet.">
        <title>The Pristionchus pacificus genome provides a unique perspective on nematode lifestyle and parasitism.</title>
        <authorList>
            <person name="Dieterich C."/>
            <person name="Clifton S.W."/>
            <person name="Schuster L.N."/>
            <person name="Chinwalla A."/>
            <person name="Delehaunty K."/>
            <person name="Dinkelacker I."/>
            <person name="Fulton L."/>
            <person name="Fulton R."/>
            <person name="Godfrey J."/>
            <person name="Minx P."/>
            <person name="Mitreva M."/>
            <person name="Roeseler W."/>
            <person name="Tian H."/>
            <person name="Witte H."/>
            <person name="Yang S.P."/>
            <person name="Wilson R.K."/>
            <person name="Sommer R.J."/>
        </authorList>
    </citation>
    <scope>NUCLEOTIDE SEQUENCE [LARGE SCALE GENOMIC DNA]</scope>
    <source>
        <strain evidence="9">PS312</strain>
    </source>
</reference>
<feature type="compositionally biased region" description="Low complexity" evidence="7">
    <location>
        <begin position="156"/>
        <end position="168"/>
    </location>
</feature>
<dbReference type="FunFam" id="3.30.160.60:FF:002169">
    <property type="entry name" value="Zgc:174573"/>
    <property type="match status" value="1"/>
</dbReference>
<dbReference type="Proteomes" id="UP000005239">
    <property type="component" value="Unassembled WGS sequence"/>
</dbReference>
<dbReference type="FunFam" id="3.30.160.60:FF:000038">
    <property type="entry name" value="Zinc finger protein 624"/>
    <property type="match status" value="1"/>
</dbReference>